<dbReference type="eggNOG" id="COG3467">
    <property type="taxonomic scope" value="Bacteria"/>
</dbReference>
<dbReference type="AlphaFoldDB" id="C7LZT1"/>
<protein>
    <submittedName>
        <fullName evidence="1">Pyridoxamine 5'-phosphate oxidase-related, FMN-binding</fullName>
    </submittedName>
</protein>
<dbReference type="HOGENOM" id="CLU_067890_0_1_11"/>
<sequence length="216" mass="23389">MRTDLTRERDRRSDDRAALDQLLDEELIAHVAVVRDHGPVVVPTAFARDGDALVLHGSVGSGWMRHAKAGGALAISVAHLDGLIVARSAFHSSLRYRSAVLFGTGTVLEGKERERALDRITDKLLPGRTAEVRRPLRRELLATMVLRVPIVEWSLKVSAGWPSDEPDDLTGNAWAGVIHVGAPTRWAEPAPDLAFGVAVPVSVRRLVARDDGPGLA</sequence>
<dbReference type="PANTHER" id="PTHR34071">
    <property type="entry name" value="5-NITROIMIDAZOLE ANTIBIOTICS RESISTANCE PROTEIN, NIMA-FAMILY-RELATED PROTEIN-RELATED"/>
    <property type="match status" value="1"/>
</dbReference>
<dbReference type="InterPro" id="IPR012349">
    <property type="entry name" value="Split_barrel_FMN-bd"/>
</dbReference>
<dbReference type="Pfam" id="PF12900">
    <property type="entry name" value="Pyridox_ox_2"/>
    <property type="match status" value="1"/>
</dbReference>
<dbReference type="KEGG" id="afo:Afer_1309"/>
<evidence type="ECO:0000313" key="2">
    <source>
        <dbReference type="Proteomes" id="UP000000771"/>
    </source>
</evidence>
<keyword evidence="2" id="KW-1185">Reference proteome</keyword>
<dbReference type="EMBL" id="CP001631">
    <property type="protein sequence ID" value="ACU54239.1"/>
    <property type="molecule type" value="Genomic_DNA"/>
</dbReference>
<dbReference type="Proteomes" id="UP000000771">
    <property type="component" value="Chromosome"/>
</dbReference>
<dbReference type="STRING" id="525909.Afer_1309"/>
<accession>C7LZT1</accession>
<reference evidence="1 2" key="1">
    <citation type="journal article" date="2009" name="Stand. Genomic Sci.">
        <title>Complete genome sequence of Acidimicrobium ferrooxidans type strain (ICP).</title>
        <authorList>
            <person name="Clum A."/>
            <person name="Nolan M."/>
            <person name="Lang E."/>
            <person name="Glavina Del Rio T."/>
            <person name="Tice H."/>
            <person name="Copeland A."/>
            <person name="Cheng J.F."/>
            <person name="Lucas S."/>
            <person name="Chen F."/>
            <person name="Bruce D."/>
            <person name="Goodwin L."/>
            <person name="Pitluck S."/>
            <person name="Ivanova N."/>
            <person name="Mavrommatis K."/>
            <person name="Mikhailova N."/>
            <person name="Pati A."/>
            <person name="Chen A."/>
            <person name="Palaniappan K."/>
            <person name="Goker M."/>
            <person name="Spring S."/>
            <person name="Land M."/>
            <person name="Hauser L."/>
            <person name="Chang Y.J."/>
            <person name="Jeffries C.C."/>
            <person name="Chain P."/>
            <person name="Bristow J."/>
            <person name="Eisen J.A."/>
            <person name="Markowitz V."/>
            <person name="Hugenholtz P."/>
            <person name="Kyrpides N.C."/>
            <person name="Klenk H.P."/>
            <person name="Lapidus A."/>
        </authorList>
    </citation>
    <scope>NUCLEOTIDE SEQUENCE [LARGE SCALE GENOMIC DNA]</scope>
    <source>
        <strain evidence="2">DSM 10331 / JCM 15462 / NBRC 103882 / ICP</strain>
    </source>
</reference>
<organism evidence="1 2">
    <name type="scientific">Acidimicrobium ferrooxidans (strain DSM 10331 / JCM 15462 / NBRC 103882 / ICP)</name>
    <dbReference type="NCBI Taxonomy" id="525909"/>
    <lineage>
        <taxon>Bacteria</taxon>
        <taxon>Bacillati</taxon>
        <taxon>Actinomycetota</taxon>
        <taxon>Acidimicrobiia</taxon>
        <taxon>Acidimicrobiales</taxon>
        <taxon>Acidimicrobiaceae</taxon>
        <taxon>Acidimicrobium</taxon>
    </lineage>
</organism>
<name>C7LZT1_ACIFD</name>
<dbReference type="PANTHER" id="PTHR34071:SF2">
    <property type="entry name" value="FLAVIN-NUCLEOTIDE-BINDING PROTEIN"/>
    <property type="match status" value="1"/>
</dbReference>
<evidence type="ECO:0000313" key="1">
    <source>
        <dbReference type="EMBL" id="ACU54239.1"/>
    </source>
</evidence>
<dbReference type="Gene3D" id="2.30.110.10">
    <property type="entry name" value="Electron Transport, Fmn-binding Protein, Chain A"/>
    <property type="match status" value="1"/>
</dbReference>
<dbReference type="InterPro" id="IPR024747">
    <property type="entry name" value="Pyridox_Oxase-rel"/>
</dbReference>
<gene>
    <name evidence="1" type="ordered locus">Afer_1309</name>
</gene>
<dbReference type="SUPFAM" id="SSF50475">
    <property type="entry name" value="FMN-binding split barrel"/>
    <property type="match status" value="1"/>
</dbReference>
<proteinExistence type="predicted"/>